<evidence type="ECO:0000313" key="2">
    <source>
        <dbReference type="Proteomes" id="UP001055811"/>
    </source>
</evidence>
<reference evidence="2" key="1">
    <citation type="journal article" date="2022" name="Mol. Ecol. Resour.">
        <title>The genomes of chicory, endive, great burdock and yacon provide insights into Asteraceae palaeo-polyploidization history and plant inulin production.</title>
        <authorList>
            <person name="Fan W."/>
            <person name="Wang S."/>
            <person name="Wang H."/>
            <person name="Wang A."/>
            <person name="Jiang F."/>
            <person name="Liu H."/>
            <person name="Zhao H."/>
            <person name="Xu D."/>
            <person name="Zhang Y."/>
        </authorList>
    </citation>
    <scope>NUCLEOTIDE SEQUENCE [LARGE SCALE GENOMIC DNA]</scope>
    <source>
        <strain evidence="2">cv. Punajuju</strain>
    </source>
</reference>
<gene>
    <name evidence="1" type="ORF">L2E82_08148</name>
</gene>
<evidence type="ECO:0000313" key="1">
    <source>
        <dbReference type="EMBL" id="KAI3778764.1"/>
    </source>
</evidence>
<protein>
    <submittedName>
        <fullName evidence="1">Uncharacterized protein</fullName>
    </submittedName>
</protein>
<dbReference type="EMBL" id="CM042010">
    <property type="protein sequence ID" value="KAI3778764.1"/>
    <property type="molecule type" value="Genomic_DNA"/>
</dbReference>
<accession>A0ACB9G555</accession>
<proteinExistence type="predicted"/>
<name>A0ACB9G555_CICIN</name>
<comment type="caution">
    <text evidence="1">The sequence shown here is derived from an EMBL/GenBank/DDBJ whole genome shotgun (WGS) entry which is preliminary data.</text>
</comment>
<keyword evidence="2" id="KW-1185">Reference proteome</keyword>
<dbReference type="Proteomes" id="UP001055811">
    <property type="component" value="Linkage Group LG02"/>
</dbReference>
<reference evidence="1 2" key="2">
    <citation type="journal article" date="2022" name="Mol. Ecol. Resour.">
        <title>The genomes of chicory, endive, great burdock and yacon provide insights into Asteraceae paleo-polyploidization history and plant inulin production.</title>
        <authorList>
            <person name="Fan W."/>
            <person name="Wang S."/>
            <person name="Wang H."/>
            <person name="Wang A."/>
            <person name="Jiang F."/>
            <person name="Liu H."/>
            <person name="Zhao H."/>
            <person name="Xu D."/>
            <person name="Zhang Y."/>
        </authorList>
    </citation>
    <scope>NUCLEOTIDE SEQUENCE [LARGE SCALE GENOMIC DNA]</scope>
    <source>
        <strain evidence="2">cv. Punajuju</strain>
        <tissue evidence="1">Leaves</tissue>
    </source>
</reference>
<sequence length="453" mass="49752">MNRNAHHRRSYAEAVLGDREHWGSTRPPPPPPLPPQTTGNTPIPKTAADKRLPCDPSSSLLRSIDREVEGNPCCELRYIGGLNTLLEFDNEEELNALLLNGDQIWKPWFKSLQRWNPQMQFNERIASIIIYGVPMHAWCELAFSTIASKWGEVIILEPCDTDNLNLAYGHVGILTNHPGIISSSMSILVDNVEYRINILEDVFESNRLNPMLASNGVDENFEFGEWGPQWGMYESEHDDEIEDDVSPEFSLEGPWNWNGDDGEKEGEVNSQDMEQNLASGSHNGAHDNSLGENNPINSHDSNFENNNLINVELGVPTSDLPDKPHEVVGPPDPIHHNQINGPMGADTVDGSDHVRGQVGLIPVDSVELGHSVLAKTRSKTFDLNVNPSRSTSGTPSTWANGEKSATSASDHSNASINQSVSSPPAVSLNGSQEIEATMEIGEKTGFQFEGNGE</sequence>
<organism evidence="1 2">
    <name type="scientific">Cichorium intybus</name>
    <name type="common">Chicory</name>
    <dbReference type="NCBI Taxonomy" id="13427"/>
    <lineage>
        <taxon>Eukaryota</taxon>
        <taxon>Viridiplantae</taxon>
        <taxon>Streptophyta</taxon>
        <taxon>Embryophyta</taxon>
        <taxon>Tracheophyta</taxon>
        <taxon>Spermatophyta</taxon>
        <taxon>Magnoliopsida</taxon>
        <taxon>eudicotyledons</taxon>
        <taxon>Gunneridae</taxon>
        <taxon>Pentapetalae</taxon>
        <taxon>asterids</taxon>
        <taxon>campanulids</taxon>
        <taxon>Asterales</taxon>
        <taxon>Asteraceae</taxon>
        <taxon>Cichorioideae</taxon>
        <taxon>Cichorieae</taxon>
        <taxon>Cichoriinae</taxon>
        <taxon>Cichorium</taxon>
    </lineage>
</organism>